<dbReference type="EC" id="4.1.1.19" evidence="5 12"/>
<sequence>MSCLAARGNPDALLICNGYKDDEYVSLALIARTMGLNTVIVLEQEEELDIVVDASRRLGVRPVVGMRAKLRTKHAGHFGSTSGEKGKFGLNAAQILSVVAKLKTLGMLDCLQLLHFHIGSQIPTTALLGDGVGEAAQIYCELARLGAAMRVIDVGGGLGIDYDGSHSAQTDMSVAYSLEEYAAAVVAAVGRVCDRKGVAHPIICSESGRALVSHHSVLVFEAFSASAPGRIDPATGYLLDELTDDCHADYRNLMAAAVRGDFDTCALYADQLKRRCADQFKDGVLGLEHLAAVDSLCEIVARGMGAAEPPRTYHINLSVFTSLPDMWAIGQILPLHELPVHGTRGYYLGMFLGGAYQEALGGLHNLFGGPSVVRVSQSDGPHCFAVTRAAAGPSCADVLRSMQHEPEVMFEVLKQRTDGATAAALARAFGAMPYLSFDPEAAAMASGESSGMSSDSEGSAAGAAEEDDDEWEFMRGLTV</sequence>
<evidence type="ECO:0000256" key="9">
    <source>
        <dbReference type="ARBA" id="ARBA00023066"/>
    </source>
</evidence>
<accession>A0A0D3GCD8</accession>
<dbReference type="HOGENOM" id="CLU_027243_0_0_1"/>
<dbReference type="PANTHER" id="PTHR43295:SF1">
    <property type="entry name" value="ARGININE DECARBOXYLASE 1, CHLOROPLASTIC-RELATED"/>
    <property type="match status" value="1"/>
</dbReference>
<keyword evidence="16" id="KW-1185">Reference proteome</keyword>
<dbReference type="AlphaFoldDB" id="A0A0D3GCD8"/>
<evidence type="ECO:0000256" key="3">
    <source>
        <dbReference type="ARBA" id="ARBA00004773"/>
    </source>
</evidence>
<feature type="compositionally biased region" description="Low complexity" evidence="13">
    <location>
        <begin position="445"/>
        <end position="463"/>
    </location>
</feature>
<evidence type="ECO:0000313" key="15">
    <source>
        <dbReference type="EnsemblPlants" id="OBART06G01930.1"/>
    </source>
</evidence>
<dbReference type="InterPro" id="IPR009006">
    <property type="entry name" value="Ala_racemase/Decarboxylase_C"/>
</dbReference>
<comment type="similarity">
    <text evidence="4 12">Belongs to the Orn/Lys/Arg decarboxylase class-II family. SpeA subfamily.</text>
</comment>
<evidence type="ECO:0000256" key="2">
    <source>
        <dbReference type="ARBA" id="ARBA00001946"/>
    </source>
</evidence>
<keyword evidence="6 12" id="KW-0210">Decarboxylase</keyword>
<dbReference type="eggNOG" id="ENOG502QTXD">
    <property type="taxonomic scope" value="Eukaryota"/>
</dbReference>
<dbReference type="InterPro" id="IPR002985">
    <property type="entry name" value="Arg_decrbxlase"/>
</dbReference>
<dbReference type="InterPro" id="IPR022644">
    <property type="entry name" value="De-COase2_N"/>
</dbReference>
<evidence type="ECO:0000259" key="14">
    <source>
        <dbReference type="Pfam" id="PF02784"/>
    </source>
</evidence>
<evidence type="ECO:0000256" key="7">
    <source>
        <dbReference type="ARBA" id="ARBA00022842"/>
    </source>
</evidence>
<keyword evidence="8 12" id="KW-0663">Pyridoxal phosphate</keyword>
<dbReference type="Gene3D" id="3.20.20.10">
    <property type="entry name" value="Alanine racemase"/>
    <property type="match status" value="1"/>
</dbReference>
<dbReference type="STRING" id="65489.A0A0D3GCD8"/>
<dbReference type="EnsemblPlants" id="OBART06G01930.1">
    <property type="protein sequence ID" value="OBART06G01930.1"/>
    <property type="gene ID" value="OBART06G01930"/>
</dbReference>
<dbReference type="InterPro" id="IPR029066">
    <property type="entry name" value="PLP-binding_barrel"/>
</dbReference>
<dbReference type="GO" id="GO:0009409">
    <property type="term" value="P:response to cold"/>
    <property type="evidence" value="ECO:0007669"/>
    <property type="project" value="EnsemblPlants"/>
</dbReference>
<evidence type="ECO:0000256" key="10">
    <source>
        <dbReference type="ARBA" id="ARBA00023239"/>
    </source>
</evidence>
<comment type="catalytic activity">
    <reaction evidence="11 12">
        <text>L-arginine + H(+) = agmatine + CO2</text>
        <dbReference type="Rhea" id="RHEA:17641"/>
        <dbReference type="ChEBI" id="CHEBI:15378"/>
        <dbReference type="ChEBI" id="CHEBI:16526"/>
        <dbReference type="ChEBI" id="CHEBI:32682"/>
        <dbReference type="ChEBI" id="CHEBI:58145"/>
        <dbReference type="EC" id="4.1.1.19"/>
    </reaction>
</comment>
<dbReference type="PRINTS" id="PR01179">
    <property type="entry name" value="ODADCRBXLASE"/>
</dbReference>
<evidence type="ECO:0000256" key="5">
    <source>
        <dbReference type="ARBA" id="ARBA00012426"/>
    </source>
</evidence>
<dbReference type="GO" id="GO:0008295">
    <property type="term" value="P:spermidine biosynthetic process"/>
    <property type="evidence" value="ECO:0007669"/>
    <property type="project" value="UniProtKB-KW"/>
</dbReference>
<keyword evidence="7 12" id="KW-0460">Magnesium</keyword>
<proteinExistence type="inferred from homology"/>
<evidence type="ECO:0000256" key="8">
    <source>
        <dbReference type="ARBA" id="ARBA00022898"/>
    </source>
</evidence>
<dbReference type="InterPro" id="IPR000183">
    <property type="entry name" value="Orn/DAP/Arg_de-COase"/>
</dbReference>
<dbReference type="UniPathway" id="UPA00186">
    <property type="reaction ID" value="UER00284"/>
</dbReference>
<feature type="region of interest" description="Disordered" evidence="13">
    <location>
        <begin position="445"/>
        <end position="479"/>
    </location>
</feature>
<evidence type="ECO:0000256" key="4">
    <source>
        <dbReference type="ARBA" id="ARBA00008357"/>
    </source>
</evidence>
<name>A0A0D3GCD8_9ORYZ</name>
<keyword evidence="10 12" id="KW-0456">Lyase</keyword>
<feature type="domain" description="Orn/DAP/Arg decarboxylase 2 N-terminal" evidence="14">
    <location>
        <begin position="3"/>
        <end position="213"/>
    </location>
</feature>
<reference evidence="15" key="2">
    <citation type="submission" date="2015-03" db="UniProtKB">
        <authorList>
            <consortium name="EnsemblPlants"/>
        </authorList>
    </citation>
    <scope>IDENTIFICATION</scope>
</reference>
<evidence type="ECO:0000256" key="6">
    <source>
        <dbReference type="ARBA" id="ARBA00022793"/>
    </source>
</evidence>
<keyword evidence="9 12" id="KW-0745">Spermidine biosynthesis</keyword>
<dbReference type="PRINTS" id="PR01180">
    <property type="entry name" value="ARGDCRBXLASE"/>
</dbReference>
<dbReference type="Gramene" id="OBART06G01930.1">
    <property type="protein sequence ID" value="OBART06G01930.1"/>
    <property type="gene ID" value="OBART06G01930"/>
</dbReference>
<dbReference type="PANTHER" id="PTHR43295">
    <property type="entry name" value="ARGININE DECARBOXYLASE"/>
    <property type="match status" value="1"/>
</dbReference>
<dbReference type="GO" id="GO:0008792">
    <property type="term" value="F:arginine decarboxylase activity"/>
    <property type="evidence" value="ECO:0007669"/>
    <property type="project" value="UniProtKB-EC"/>
</dbReference>
<dbReference type="Pfam" id="PF02784">
    <property type="entry name" value="Orn_Arg_deC_N"/>
    <property type="match status" value="1"/>
</dbReference>
<reference evidence="15" key="1">
    <citation type="journal article" date="2009" name="Rice">
        <title>De Novo Next Generation Sequencing of Plant Genomes.</title>
        <authorList>
            <person name="Rounsley S."/>
            <person name="Marri P.R."/>
            <person name="Yu Y."/>
            <person name="He R."/>
            <person name="Sisneros N."/>
            <person name="Goicoechea J.L."/>
            <person name="Lee S.J."/>
            <person name="Angelova A."/>
            <person name="Kudrna D."/>
            <person name="Luo M."/>
            <person name="Affourtit J."/>
            <person name="Desany B."/>
            <person name="Knight J."/>
            <person name="Niazi F."/>
            <person name="Egholm M."/>
            <person name="Wing R.A."/>
        </authorList>
    </citation>
    <scope>NUCLEOTIDE SEQUENCE [LARGE SCALE GENOMIC DNA]</scope>
    <source>
        <strain evidence="15">cv. IRGC 105608</strain>
    </source>
</reference>
<evidence type="ECO:0000256" key="12">
    <source>
        <dbReference type="RuleBase" id="RU003740"/>
    </source>
</evidence>
<organism evidence="15">
    <name type="scientific">Oryza barthii</name>
    <dbReference type="NCBI Taxonomy" id="65489"/>
    <lineage>
        <taxon>Eukaryota</taxon>
        <taxon>Viridiplantae</taxon>
        <taxon>Streptophyta</taxon>
        <taxon>Embryophyta</taxon>
        <taxon>Tracheophyta</taxon>
        <taxon>Spermatophyta</taxon>
        <taxon>Magnoliopsida</taxon>
        <taxon>Liliopsida</taxon>
        <taxon>Poales</taxon>
        <taxon>Poaceae</taxon>
        <taxon>BOP clade</taxon>
        <taxon>Oryzoideae</taxon>
        <taxon>Oryzeae</taxon>
        <taxon>Oryzinae</taxon>
        <taxon>Oryza</taxon>
    </lineage>
</organism>
<dbReference type="SUPFAM" id="SSF51419">
    <property type="entry name" value="PLP-binding barrel"/>
    <property type="match status" value="1"/>
</dbReference>
<protein>
    <recommendedName>
        <fullName evidence="5 12">Arginine decarboxylase</fullName>
        <ecNumber evidence="5 12">4.1.1.19</ecNumber>
    </recommendedName>
</protein>
<evidence type="ECO:0000256" key="11">
    <source>
        <dbReference type="ARBA" id="ARBA00049309"/>
    </source>
</evidence>
<dbReference type="Proteomes" id="UP000026960">
    <property type="component" value="Chromosome 6"/>
</dbReference>
<dbReference type="Gene3D" id="2.40.37.10">
    <property type="entry name" value="Lyase, Ornithine Decarboxylase, Chain A, domain 1"/>
    <property type="match status" value="1"/>
</dbReference>
<dbReference type="GO" id="GO:0006527">
    <property type="term" value="P:L-arginine catabolic process"/>
    <property type="evidence" value="ECO:0007669"/>
    <property type="project" value="InterPro"/>
</dbReference>
<evidence type="ECO:0000313" key="16">
    <source>
        <dbReference type="Proteomes" id="UP000026960"/>
    </source>
</evidence>
<evidence type="ECO:0000256" key="13">
    <source>
        <dbReference type="SAM" id="MobiDB-lite"/>
    </source>
</evidence>
<evidence type="ECO:0000256" key="1">
    <source>
        <dbReference type="ARBA" id="ARBA00001933"/>
    </source>
</evidence>
<comment type="cofactor">
    <cofactor evidence="2 12">
        <name>Mg(2+)</name>
        <dbReference type="ChEBI" id="CHEBI:18420"/>
    </cofactor>
</comment>
<dbReference type="PaxDb" id="65489-OBART06G01930.1"/>
<comment type="pathway">
    <text evidence="3 12">Amine and polyamine biosynthesis; agmatine biosynthesis; agmatine from L-arginine: step 1/1.</text>
</comment>
<comment type="cofactor">
    <cofactor evidence="1 12">
        <name>pyridoxal 5'-phosphate</name>
        <dbReference type="ChEBI" id="CHEBI:597326"/>
    </cofactor>
</comment>